<proteinExistence type="predicted"/>
<dbReference type="Proteomes" id="UP000249661">
    <property type="component" value="Unassembled WGS sequence"/>
</dbReference>
<dbReference type="EMBL" id="KZ824946">
    <property type="protein sequence ID" value="RAH72011.1"/>
    <property type="molecule type" value="Genomic_DNA"/>
</dbReference>
<reference evidence="1" key="1">
    <citation type="submission" date="2018-02" db="EMBL/GenBank/DDBJ databases">
        <title>The genomes of Aspergillus section Nigri reveals drivers in fungal speciation.</title>
        <authorList>
            <consortium name="DOE Joint Genome Institute"/>
            <person name="Vesth T.C."/>
            <person name="Nybo J."/>
            <person name="Theobald S."/>
            <person name="Brandl J."/>
            <person name="Frisvad J.C."/>
            <person name="Nielsen K.F."/>
            <person name="Lyhne E.K."/>
            <person name="Kogle M.E."/>
            <person name="Kuo A."/>
            <person name="Riley R."/>
            <person name="Clum A."/>
            <person name="Nolan M."/>
            <person name="Lipzen A."/>
            <person name="Salamov A."/>
            <person name="Henrissat B."/>
            <person name="Wiebenga A."/>
            <person name="De vries R.P."/>
            <person name="Grigoriev I.V."/>
            <person name="Mortensen U.H."/>
            <person name="Andersen M.R."/>
            <person name="Baker S.E."/>
        </authorList>
    </citation>
    <scope>NUCLEOTIDE SEQUENCE</scope>
    <source>
        <strain evidence="1">CBS 121060</strain>
    </source>
</reference>
<protein>
    <submittedName>
        <fullName evidence="1">Uncharacterized protein</fullName>
    </submittedName>
</protein>
<name>A0ACD1HF63_9EURO</name>
<evidence type="ECO:0000313" key="2">
    <source>
        <dbReference type="Proteomes" id="UP000249661"/>
    </source>
</evidence>
<evidence type="ECO:0000313" key="1">
    <source>
        <dbReference type="EMBL" id="RAH72011.1"/>
    </source>
</evidence>
<sequence length="216" mass="24847">MPKHSLRRALTRSYLYPDGHKRPRAHPRIRKRLPLGLIPLDNRNLQRTAPRTRRPGASSLGGDRPRVAVDHIWAAQHRLPASMSLPSNSSKGVYILDAYHQIHCLTIIRRTLREILETGHPPPSIPLQHAWHCFDSLLQYLVCGNSGDTLLYTWGRNQTGDGQARKCVDWRERKEWIRRRTACYRDTEAPVRLVDHFTGCEDGDEAGDDGIRLDLW</sequence>
<gene>
    <name evidence="1" type="ORF">BO66DRAFT_45067</name>
</gene>
<keyword evidence="2" id="KW-1185">Reference proteome</keyword>
<organism evidence="1 2">
    <name type="scientific">Aspergillus aculeatinus CBS 121060</name>
    <dbReference type="NCBI Taxonomy" id="1448322"/>
    <lineage>
        <taxon>Eukaryota</taxon>
        <taxon>Fungi</taxon>
        <taxon>Dikarya</taxon>
        <taxon>Ascomycota</taxon>
        <taxon>Pezizomycotina</taxon>
        <taxon>Eurotiomycetes</taxon>
        <taxon>Eurotiomycetidae</taxon>
        <taxon>Eurotiales</taxon>
        <taxon>Aspergillaceae</taxon>
        <taxon>Aspergillus</taxon>
        <taxon>Aspergillus subgen. Circumdati</taxon>
    </lineage>
</organism>
<accession>A0ACD1HF63</accession>